<protein>
    <recommendedName>
        <fullName evidence="4">DUF3352 domain-containing protein</fullName>
    </recommendedName>
</protein>
<name>A0A9X3XFN7_9BACT</name>
<evidence type="ECO:0000313" key="2">
    <source>
        <dbReference type="EMBL" id="MDC3989432.1"/>
    </source>
</evidence>
<dbReference type="Proteomes" id="UP001151081">
    <property type="component" value="Unassembled WGS sequence"/>
</dbReference>
<evidence type="ECO:0008006" key="4">
    <source>
        <dbReference type="Google" id="ProtNLM"/>
    </source>
</evidence>
<proteinExistence type="predicted"/>
<reference evidence="2 3" key="1">
    <citation type="submission" date="2021-04" db="EMBL/GenBank/DDBJ databases">
        <title>Genome analysis of Polyangium sp.</title>
        <authorList>
            <person name="Li Y."/>
            <person name="Wang J."/>
        </authorList>
    </citation>
    <scope>NUCLEOTIDE SEQUENCE [LARGE SCALE GENOMIC DNA]</scope>
    <source>
        <strain evidence="2 3">SDU14</strain>
    </source>
</reference>
<evidence type="ECO:0000256" key="1">
    <source>
        <dbReference type="SAM" id="MobiDB-lite"/>
    </source>
</evidence>
<keyword evidence="3" id="KW-1185">Reference proteome</keyword>
<accession>A0A9X3XFN7</accession>
<comment type="caution">
    <text evidence="2">The sequence shown here is derived from an EMBL/GenBank/DDBJ whole genome shotgun (WGS) entry which is preliminary data.</text>
</comment>
<sequence length="605" mass="63365">MSAHAPPLRGRPRRAITRITRGLLFAVALALPVTLTGCKDEQPPPPQKVAPLEPIPAPAGLLAEVFVPNPDEAWAKARAAVGGPALFLPSNAGNLAVTLLGLPLAVSTEIDGNLPLVGALVERTGGGRPRSAMGIHVRDAGKVESLLVKGENARFQIRVDEKTSITLLEPKDGGARSIVIGLLGNYLLFAQETADLLDVGPYVARTLPTAKMPKADVAFELPREALGGPIEKGLRSSWESLRPRPRPGATAEGGKAPTPVPSPLNGLVDALLGILVELDHARITLDFDDRAAHLRLLGTPREGSAGASNLAAMTVGDPRRLLELPADTDIAVYLQDSSKSRTTDAKKYADALAAAMGKDVPEDDRAALSAALVAVAEGRGDSFTAGVSLLSTGPAIYARSDVADEGKLDEALGNLLGLAKRKSFASWLGQNEIEVSTGKTVLENLPGDIRRIRLARVDGKDDKGKKDEKASKDRKDKPAASLEGVPSTIDVLYMLGKDGLVLAGGYDAKAAFRTILESPGKENLSGRAEAKSAVAAVGDKTAFVAFVDPLRLLNRRAGKADLGPSAPVVFALGKGGEGVGANDPWMRLDVANLAIQELVKRRGAL</sequence>
<organism evidence="2 3">
    <name type="scientific">Polyangium jinanense</name>
    <dbReference type="NCBI Taxonomy" id="2829994"/>
    <lineage>
        <taxon>Bacteria</taxon>
        <taxon>Pseudomonadati</taxon>
        <taxon>Myxococcota</taxon>
        <taxon>Polyangia</taxon>
        <taxon>Polyangiales</taxon>
        <taxon>Polyangiaceae</taxon>
        <taxon>Polyangium</taxon>
    </lineage>
</organism>
<feature type="region of interest" description="Disordered" evidence="1">
    <location>
        <begin position="234"/>
        <end position="261"/>
    </location>
</feature>
<dbReference type="AlphaFoldDB" id="A0A9X3XFN7"/>
<evidence type="ECO:0000313" key="3">
    <source>
        <dbReference type="Proteomes" id="UP001151081"/>
    </source>
</evidence>
<feature type="compositionally biased region" description="Basic and acidic residues" evidence="1">
    <location>
        <begin position="460"/>
        <end position="478"/>
    </location>
</feature>
<dbReference type="EMBL" id="JAGTJJ010000113">
    <property type="protein sequence ID" value="MDC3989432.1"/>
    <property type="molecule type" value="Genomic_DNA"/>
</dbReference>
<feature type="region of interest" description="Disordered" evidence="1">
    <location>
        <begin position="460"/>
        <end position="481"/>
    </location>
</feature>
<gene>
    <name evidence="2" type="ORF">KEG57_53735</name>
</gene>